<evidence type="ECO:0000256" key="4">
    <source>
        <dbReference type="HAMAP-Rule" id="MF_01812"/>
    </source>
</evidence>
<proteinExistence type="inferred from homology"/>
<dbReference type="HAMAP" id="MF_01812">
    <property type="entry name" value="Eis"/>
    <property type="match status" value="1"/>
</dbReference>
<dbReference type="GO" id="GO:0034069">
    <property type="term" value="F:aminoglycoside N-acetyltransferase activity"/>
    <property type="evidence" value="ECO:0007669"/>
    <property type="project" value="TreeGrafter"/>
</dbReference>
<dbReference type="PROSITE" id="PS51186">
    <property type="entry name" value="GNAT"/>
    <property type="match status" value="1"/>
</dbReference>
<dbReference type="InterPro" id="IPR051554">
    <property type="entry name" value="Acetyltransferase_Eis"/>
</dbReference>
<dbReference type="GO" id="GO:0030649">
    <property type="term" value="P:aminoglycoside antibiotic catabolic process"/>
    <property type="evidence" value="ECO:0007669"/>
    <property type="project" value="TreeGrafter"/>
</dbReference>
<evidence type="ECO:0000259" key="6">
    <source>
        <dbReference type="PROSITE" id="PS51186"/>
    </source>
</evidence>
<dbReference type="Pfam" id="PF13530">
    <property type="entry name" value="SCP2_2"/>
    <property type="match status" value="1"/>
</dbReference>
<keyword evidence="3 4" id="KW-0012">Acyltransferase</keyword>
<comment type="caution">
    <text evidence="7">The sequence shown here is derived from an EMBL/GenBank/DDBJ whole genome shotgun (WGS) entry which is preliminary data.</text>
</comment>
<dbReference type="InterPro" id="IPR022902">
    <property type="entry name" value="NAcTrfase_Eis"/>
</dbReference>
<feature type="active site" description="Proton donor" evidence="4">
    <location>
        <position position="196"/>
    </location>
</feature>
<comment type="subunit">
    <text evidence="4">Homohexamer; trimer of dimers.</text>
</comment>
<name>A0A6I2FA40_9MICO</name>
<dbReference type="InterPro" id="IPR041380">
    <property type="entry name" value="Acetyltransf_17"/>
</dbReference>
<keyword evidence="2 4" id="KW-0808">Transferase</keyword>
<dbReference type="Pfam" id="PF13527">
    <property type="entry name" value="Acetyltransf_9"/>
    <property type="match status" value="1"/>
</dbReference>
<feature type="region of interest" description="Disordered" evidence="5">
    <location>
        <begin position="1"/>
        <end position="29"/>
    </location>
</feature>
<evidence type="ECO:0000256" key="2">
    <source>
        <dbReference type="ARBA" id="ARBA00022679"/>
    </source>
</evidence>
<evidence type="ECO:0000256" key="5">
    <source>
        <dbReference type="SAM" id="MobiDB-lite"/>
    </source>
</evidence>
<dbReference type="InterPro" id="IPR025559">
    <property type="entry name" value="Eis_dom"/>
</dbReference>
<feature type="binding site" evidence="4">
    <location>
        <begin position="191"/>
        <end position="192"/>
    </location>
    <ligand>
        <name>acetyl-CoA</name>
        <dbReference type="ChEBI" id="CHEBI:57288"/>
    </ligand>
</feature>
<evidence type="ECO:0000313" key="8">
    <source>
        <dbReference type="Proteomes" id="UP000431080"/>
    </source>
</evidence>
<evidence type="ECO:0000256" key="3">
    <source>
        <dbReference type="ARBA" id="ARBA00023315"/>
    </source>
</evidence>
<dbReference type="InterPro" id="IPR016181">
    <property type="entry name" value="Acyl_CoA_acyltransferase"/>
</dbReference>
<comment type="similarity">
    <text evidence="1 4">Belongs to the acetyltransferase Eis family.</text>
</comment>
<dbReference type="Pfam" id="PF17668">
    <property type="entry name" value="Acetyltransf_17"/>
    <property type="match status" value="1"/>
</dbReference>
<dbReference type="Gene3D" id="3.30.1050.10">
    <property type="entry name" value="SCP2 sterol-binding domain"/>
    <property type="match status" value="1"/>
</dbReference>
<protein>
    <submittedName>
        <fullName evidence="7">GNAT family N-acetyltransferase</fullName>
    </submittedName>
</protein>
<reference evidence="7 8" key="1">
    <citation type="submission" date="2019-10" db="EMBL/GenBank/DDBJ databases">
        <authorList>
            <person name="Nie G."/>
            <person name="Ming H."/>
            <person name="Yi B."/>
        </authorList>
    </citation>
    <scope>NUCLEOTIDE SEQUENCE [LARGE SCALE GENOMIC DNA]</scope>
    <source>
        <strain evidence="7 8">CFH 90414</strain>
    </source>
</reference>
<organism evidence="7 8">
    <name type="scientific">Agromyces agglutinans</name>
    <dbReference type="NCBI Taxonomy" id="2662258"/>
    <lineage>
        <taxon>Bacteria</taxon>
        <taxon>Bacillati</taxon>
        <taxon>Actinomycetota</taxon>
        <taxon>Actinomycetes</taxon>
        <taxon>Micrococcales</taxon>
        <taxon>Microbacteriaceae</taxon>
        <taxon>Agromyces</taxon>
    </lineage>
</organism>
<feature type="binding site" evidence="4">
    <location>
        <begin position="155"/>
        <end position="157"/>
    </location>
    <ligand>
        <name>acetyl-CoA</name>
        <dbReference type="ChEBI" id="CHEBI:57288"/>
    </ligand>
</feature>
<dbReference type="SUPFAM" id="SSF55729">
    <property type="entry name" value="Acyl-CoA N-acyltransferases (Nat)"/>
    <property type="match status" value="1"/>
</dbReference>
<dbReference type="InterPro" id="IPR000182">
    <property type="entry name" value="GNAT_dom"/>
</dbReference>
<dbReference type="EMBL" id="WJIF01000010">
    <property type="protein sequence ID" value="MRG61201.1"/>
    <property type="molecule type" value="Genomic_DNA"/>
</dbReference>
<feature type="domain" description="N-acetyltransferase" evidence="6">
    <location>
        <begin position="68"/>
        <end position="225"/>
    </location>
</feature>
<keyword evidence="8" id="KW-1185">Reference proteome</keyword>
<dbReference type="AlphaFoldDB" id="A0A6I2FA40"/>
<feature type="binding site" evidence="4">
    <location>
        <begin position="163"/>
        <end position="168"/>
    </location>
    <ligand>
        <name>acetyl-CoA</name>
        <dbReference type="ChEBI" id="CHEBI:57288"/>
    </ligand>
</feature>
<dbReference type="Gene3D" id="3.40.630.30">
    <property type="match status" value="2"/>
</dbReference>
<dbReference type="Proteomes" id="UP000431080">
    <property type="component" value="Unassembled WGS sequence"/>
</dbReference>
<feature type="active site" description="Proton acceptor; via carboxylate" evidence="4">
    <location>
        <position position="490"/>
    </location>
</feature>
<dbReference type="PANTHER" id="PTHR37817">
    <property type="entry name" value="N-ACETYLTRANSFERASE EIS"/>
    <property type="match status" value="1"/>
</dbReference>
<dbReference type="PANTHER" id="PTHR37817:SF1">
    <property type="entry name" value="N-ACETYLTRANSFERASE EIS"/>
    <property type="match status" value="1"/>
</dbReference>
<dbReference type="SUPFAM" id="SSF55718">
    <property type="entry name" value="SCP-like"/>
    <property type="match status" value="1"/>
</dbReference>
<accession>A0A6I2FA40</accession>
<evidence type="ECO:0000256" key="1">
    <source>
        <dbReference type="ARBA" id="ARBA00009213"/>
    </source>
</evidence>
<dbReference type="InterPro" id="IPR036527">
    <property type="entry name" value="SCP2_sterol-bd_dom_sf"/>
</dbReference>
<evidence type="ECO:0000313" key="7">
    <source>
        <dbReference type="EMBL" id="MRG61201.1"/>
    </source>
</evidence>
<gene>
    <name evidence="7" type="ORF">GE115_15205</name>
</gene>
<sequence>MTRLILFPHRRRGARRPPPARCPRRRPRSQLLRRPVPSRHRYAGSVPFDLRNQPVDRRSEAALAARGLGYRSVDPSDRAGLDAWAQADQRGFHHLRPTESDLEHERRIFAERRVHGVYDPTGAEPAIPVATISSWPTGLSMPGGRSVDAWAISSVTVAPTHRRRGIARAMVEAELRDAVEAGAAVAVLTVSEATIYGRFGFSPAARAATVVVDRRRAVWKGPDAPGRTHLVDPRSLRDAAPQIIRRAVARTPGEIDRWPVLLDRVLGLIDPESEGARRTRAIRYDDQHGETQGFVTYRITREPDRPGVLEFDFMAAATDDAERALWRALVEVDFIGSVRGTLRSVEEPLPWLLEDPRAVSVEEVLDHLWVRVLDPVAALGTRRYGVAGSLTLEVDDPLGHAAGTFELEVSNGGRAEVRRVEASEASPSSSRRSRRAGGIRLGVPELGAILLGDVRPSTLARAGRIGDAGALELADAMFATRKAPQLSIWF</sequence>